<evidence type="ECO:0000256" key="1">
    <source>
        <dbReference type="SAM" id="Phobius"/>
    </source>
</evidence>
<keyword evidence="1" id="KW-0472">Membrane</keyword>
<evidence type="ECO:0000313" key="2">
    <source>
        <dbReference type="EMBL" id="CCC47159.1"/>
    </source>
</evidence>
<sequence length="675" mass="72249">MSCELSSSLSAAEVVAAVSDAPHCMQFPSPVYFARWIDEKHAIVGAGGGGRRFGMANLLAIVSIDTTAQSSSRSNGMEEIAQRWPWNFTSAVDMGKNIPWCASPFLKCTDELQLAEGVVGYLAVSHVTCFTLVEVRRDMKTSSFYLRGRHACVQVPSDDRNPDKKPIGLIQAAVVVAHDNKGVLIYDLPSLLLRTPLGSTTSNAEGAVEDSGAQGRVCAPGEDPTNEHPTSVCVKPIASWSLPARVNDLHANRFFVPKKVRGRDPSKRRQRYSEYLLIAVLVQDKTLRLARMKLRRGGRMSAGTPGGVASADGDMDLVDGGNVDSDSSVLTLTDACVLTGRDCRIPFTLMKTSMRLVQLFGVEDVASSVLGALWKEVRRKHCEEGTRGEMPIAGLVLVVFDVSSNQSYMLAARVLSTSIPPNGVSSSDCAQHPSMAVTGEMKSANCARGKTSKRLNLRVRFAPEPSPIVKDGITCVSPCDYSRNYRLGPVSADEGIGTALPDNWLAGTVDGALVSILYDSQGKFTAQDVRPSREKRISRLFPALHREPISCVAVSALNDVLSTDIAQKVVVSTLPCCVAPNNSLLTRHAAELATQPYASGEASGVGSCKVGSKQSTKLPETSPLPLLKQETLSLFPTKQKQNWISGLGGATGVYFGLMLATAVLLAGVLVSLCLP</sequence>
<reference evidence="2" key="1">
    <citation type="journal article" date="2012" name="Proc. Natl. Acad. Sci. U.S.A.">
        <title>Antigenic diversity is generated by distinct evolutionary mechanisms in African trypanosome species.</title>
        <authorList>
            <person name="Jackson A.P."/>
            <person name="Berry A."/>
            <person name="Aslett M."/>
            <person name="Allison H.C."/>
            <person name="Burton P."/>
            <person name="Vavrova-Anderson J."/>
            <person name="Brown R."/>
            <person name="Browne H."/>
            <person name="Corton N."/>
            <person name="Hauser H."/>
            <person name="Gamble J."/>
            <person name="Gilderthorp R."/>
            <person name="Marcello L."/>
            <person name="McQuillan J."/>
            <person name="Otto T.D."/>
            <person name="Quail M.A."/>
            <person name="Sanders M.J."/>
            <person name="van Tonder A."/>
            <person name="Ginger M.L."/>
            <person name="Field M.C."/>
            <person name="Barry J.D."/>
            <person name="Hertz-Fowler C."/>
            <person name="Berriman M."/>
        </authorList>
    </citation>
    <scope>NUCLEOTIDE SEQUENCE</scope>
    <source>
        <strain evidence="2">Y486</strain>
    </source>
</reference>
<keyword evidence="1" id="KW-0812">Transmembrane</keyword>
<name>G0TT78_TRYVY</name>
<gene>
    <name evidence="2" type="ORF">TVY486_0303350</name>
</gene>
<accession>G0TT78</accession>
<feature type="transmembrane region" description="Helical" evidence="1">
    <location>
        <begin position="653"/>
        <end position="674"/>
    </location>
</feature>
<dbReference type="EMBL" id="HE573019">
    <property type="protein sequence ID" value="CCC47159.1"/>
    <property type="molecule type" value="Genomic_DNA"/>
</dbReference>
<keyword evidence="1" id="KW-1133">Transmembrane helix</keyword>
<dbReference type="AlphaFoldDB" id="G0TT78"/>
<protein>
    <submittedName>
        <fullName evidence="2">Uncharacterized protein</fullName>
    </submittedName>
</protein>
<organism evidence="2">
    <name type="scientific">Trypanosoma vivax (strain Y486)</name>
    <dbReference type="NCBI Taxonomy" id="1055687"/>
    <lineage>
        <taxon>Eukaryota</taxon>
        <taxon>Discoba</taxon>
        <taxon>Euglenozoa</taxon>
        <taxon>Kinetoplastea</taxon>
        <taxon>Metakinetoplastina</taxon>
        <taxon>Trypanosomatida</taxon>
        <taxon>Trypanosomatidae</taxon>
        <taxon>Trypanosoma</taxon>
        <taxon>Duttonella</taxon>
    </lineage>
</organism>
<proteinExistence type="predicted"/>